<protein>
    <submittedName>
        <fullName evidence="2">Uncharacterized protein</fullName>
    </submittedName>
</protein>
<name>A0A7R9G7C4_TIMSH</name>
<reference evidence="2" key="1">
    <citation type="submission" date="2020-11" db="EMBL/GenBank/DDBJ databases">
        <authorList>
            <person name="Tran Van P."/>
        </authorList>
    </citation>
    <scope>NUCLEOTIDE SEQUENCE</scope>
</reference>
<proteinExistence type="predicted"/>
<organism evidence="2">
    <name type="scientific">Timema shepardi</name>
    <name type="common">Walking stick</name>
    <dbReference type="NCBI Taxonomy" id="629360"/>
    <lineage>
        <taxon>Eukaryota</taxon>
        <taxon>Metazoa</taxon>
        <taxon>Ecdysozoa</taxon>
        <taxon>Arthropoda</taxon>
        <taxon>Hexapoda</taxon>
        <taxon>Insecta</taxon>
        <taxon>Pterygota</taxon>
        <taxon>Neoptera</taxon>
        <taxon>Polyneoptera</taxon>
        <taxon>Phasmatodea</taxon>
        <taxon>Timematodea</taxon>
        <taxon>Timematoidea</taxon>
        <taxon>Timematidae</taxon>
        <taxon>Timema</taxon>
    </lineage>
</organism>
<accession>A0A7R9G7C4</accession>
<evidence type="ECO:0000313" key="2">
    <source>
        <dbReference type="EMBL" id="CAD7268466.1"/>
    </source>
</evidence>
<feature type="region of interest" description="Disordered" evidence="1">
    <location>
        <begin position="107"/>
        <end position="138"/>
    </location>
</feature>
<evidence type="ECO:0000256" key="1">
    <source>
        <dbReference type="SAM" id="MobiDB-lite"/>
    </source>
</evidence>
<sequence>MYLGRLAVARAIHARRGGLVRRGRCLAPVPDYKSLDELIEHKCRQLGKSGAHKGSALHLEQWMKGKLGAGGPLTPEDEPEPEVWSLETLRRRSEQLQLGLIGRSDSRCEEVDVSDTERSQSRSTERSRSDSQVRQEQVTVRSAITSRCCPQVTVRSGGLEQPVAVCRQCHKTCLASSPGDLEDDDDDLDGNWGPLILMGMSALNATIGLGAGATAGIAPADPFSPSELPLISVLPPTPDTLPRNSSLQWEDSDLSLIVVSSPSGSSPSPDTTQVLTNLGLSLGWTRVTSLSSVRADQDWPDPSPGLTL</sequence>
<gene>
    <name evidence="2" type="ORF">TSIB3V08_LOCUS12468</name>
</gene>
<feature type="compositionally biased region" description="Basic and acidic residues" evidence="1">
    <location>
        <begin position="107"/>
        <end position="133"/>
    </location>
</feature>
<dbReference type="AlphaFoldDB" id="A0A7R9G7C4"/>
<dbReference type="EMBL" id="OC013714">
    <property type="protein sequence ID" value="CAD7268466.1"/>
    <property type="molecule type" value="Genomic_DNA"/>
</dbReference>